<feature type="domain" description="HTH tetR-type" evidence="3">
    <location>
        <begin position="5"/>
        <end position="65"/>
    </location>
</feature>
<dbReference type="GO" id="GO:0003677">
    <property type="term" value="F:DNA binding"/>
    <property type="evidence" value="ECO:0007669"/>
    <property type="project" value="UniProtKB-UniRule"/>
</dbReference>
<evidence type="ECO:0000313" key="4">
    <source>
        <dbReference type="EMBL" id="MBC8544099.1"/>
    </source>
</evidence>
<dbReference type="RefSeq" id="WP_177719152.1">
    <property type="nucleotide sequence ID" value="NZ_JACRSQ010000016.1"/>
</dbReference>
<evidence type="ECO:0000256" key="1">
    <source>
        <dbReference type="ARBA" id="ARBA00023125"/>
    </source>
</evidence>
<sequence>MSSSYMTKRALGNSLKAVLLEVPFHKVTVKKIVEHLGVNRQTFYYYFQDIQQLLTWTLKEEIQQSLSEDVFFENWRLGLLRILFYIQQNEQLCRTIFASMGRGAYEKAIYEIAYELFWKAEDLDLRDRDFDVNVLAVTFQGLVDQWLEQGLEEEPKQVLEGMCRVVSMYRPSQVG</sequence>
<evidence type="ECO:0000256" key="2">
    <source>
        <dbReference type="PROSITE-ProRule" id="PRU00335"/>
    </source>
</evidence>
<dbReference type="PROSITE" id="PS50977">
    <property type="entry name" value="HTH_TETR_2"/>
    <property type="match status" value="1"/>
</dbReference>
<dbReference type="EMBL" id="JACRSQ010000016">
    <property type="protein sequence ID" value="MBC8544099.1"/>
    <property type="molecule type" value="Genomic_DNA"/>
</dbReference>
<name>A0A926I1C6_9FIRM</name>
<dbReference type="PANTHER" id="PTHR43479">
    <property type="entry name" value="ACREF/ENVCD OPERON REPRESSOR-RELATED"/>
    <property type="match status" value="1"/>
</dbReference>
<reference evidence="4" key="1">
    <citation type="submission" date="2020-08" db="EMBL/GenBank/DDBJ databases">
        <title>Genome public.</title>
        <authorList>
            <person name="Liu C."/>
            <person name="Sun Q."/>
        </authorList>
    </citation>
    <scope>NUCLEOTIDE SEQUENCE</scope>
    <source>
        <strain evidence="4">NSJ-32</strain>
    </source>
</reference>
<dbReference type="SUPFAM" id="SSF46689">
    <property type="entry name" value="Homeodomain-like"/>
    <property type="match status" value="1"/>
</dbReference>
<dbReference type="InterPro" id="IPR001647">
    <property type="entry name" value="HTH_TetR"/>
</dbReference>
<accession>A0A926I1C6</accession>
<dbReference type="InterPro" id="IPR050624">
    <property type="entry name" value="HTH-type_Tx_Regulator"/>
</dbReference>
<dbReference type="Pfam" id="PF14278">
    <property type="entry name" value="TetR_C_8"/>
    <property type="match status" value="1"/>
</dbReference>
<keyword evidence="5" id="KW-1185">Reference proteome</keyword>
<dbReference type="InterPro" id="IPR039532">
    <property type="entry name" value="TetR_C_Firmicutes"/>
</dbReference>
<keyword evidence="1 2" id="KW-0238">DNA-binding</keyword>
<evidence type="ECO:0000313" key="5">
    <source>
        <dbReference type="Proteomes" id="UP000657006"/>
    </source>
</evidence>
<evidence type="ECO:0000259" key="3">
    <source>
        <dbReference type="PROSITE" id="PS50977"/>
    </source>
</evidence>
<protein>
    <submittedName>
        <fullName evidence="4">TetR/AcrR family transcriptional regulator C-terminal domain-containing protein</fullName>
    </submittedName>
</protein>
<proteinExistence type="predicted"/>
<dbReference type="Gene3D" id="1.10.357.10">
    <property type="entry name" value="Tetracycline Repressor, domain 2"/>
    <property type="match status" value="1"/>
</dbReference>
<organism evidence="4 5">
    <name type="scientific">Bianquea renquensis</name>
    <dbReference type="NCBI Taxonomy" id="2763661"/>
    <lineage>
        <taxon>Bacteria</taxon>
        <taxon>Bacillati</taxon>
        <taxon>Bacillota</taxon>
        <taxon>Clostridia</taxon>
        <taxon>Eubacteriales</taxon>
        <taxon>Bianqueaceae</taxon>
        <taxon>Bianquea</taxon>
    </lineage>
</organism>
<dbReference type="PANTHER" id="PTHR43479:SF7">
    <property type="entry name" value="TETR-FAMILY TRANSCRIPTIONAL REGULATOR"/>
    <property type="match status" value="1"/>
</dbReference>
<dbReference type="Proteomes" id="UP000657006">
    <property type="component" value="Unassembled WGS sequence"/>
</dbReference>
<dbReference type="Pfam" id="PF00440">
    <property type="entry name" value="TetR_N"/>
    <property type="match status" value="1"/>
</dbReference>
<dbReference type="AlphaFoldDB" id="A0A926I1C6"/>
<feature type="DNA-binding region" description="H-T-H motif" evidence="2">
    <location>
        <begin position="28"/>
        <end position="47"/>
    </location>
</feature>
<comment type="caution">
    <text evidence="4">The sequence shown here is derived from an EMBL/GenBank/DDBJ whole genome shotgun (WGS) entry which is preliminary data.</text>
</comment>
<gene>
    <name evidence="4" type="ORF">H8730_11130</name>
</gene>
<dbReference type="InterPro" id="IPR009057">
    <property type="entry name" value="Homeodomain-like_sf"/>
</dbReference>